<dbReference type="Proteomes" id="UP000012046">
    <property type="component" value="Unassembled WGS sequence"/>
</dbReference>
<dbReference type="EMBL" id="AHTH01000005">
    <property type="protein sequence ID" value="EHR42197.1"/>
    <property type="molecule type" value="Genomic_DNA"/>
</dbReference>
<sequence>MKLLLVGPVPPPNGGMAMQTAQLQQLLSAEPGYKVSLLAVNAPYQPAWLGRVPMLRAFGRLIPYFWRVHQQLKTHDIVHLMANSGWAWHLFASPVLLLARWHNRPVVLNYRGGSAEQFLQRQQRWVLPFMKMAAVIVTPSNYLKRVFSNYQLSAQVIANIINTSMFVPSERPLNPDDLHLVVTRNLEPLYDIATAIRCFSLLLQQYPNSRLSIAGSGPCLAELKTLVSQSGLTDKVDFVGRLDRTQMVALYQSADIMLNPSTVDNMPNSILEALACAVPVVSTAVGGIPDMVQHNKQALLVPPGEPKLMATACQQLIEQPELTASIKKQGLALVNSMQPAMVLPLWLQLYRELTPNDC</sequence>
<organism evidence="3 4">
    <name type="scientific">Alishewanella jeotgali KCTC 22429</name>
    <dbReference type="NCBI Taxonomy" id="1129374"/>
    <lineage>
        <taxon>Bacteria</taxon>
        <taxon>Pseudomonadati</taxon>
        <taxon>Pseudomonadota</taxon>
        <taxon>Gammaproteobacteria</taxon>
        <taxon>Alteromonadales</taxon>
        <taxon>Alteromonadaceae</taxon>
        <taxon>Alishewanella</taxon>
    </lineage>
</organism>
<accession>H3ZB83</accession>
<reference evidence="3 4" key="1">
    <citation type="journal article" date="2012" name="J. Bacteriol.">
        <title>Genome Sequence of Extracellular-Protease-Producing Alishewanella jeotgali Isolated from Traditional Korean Fermented Seafood.</title>
        <authorList>
            <person name="Jung J."/>
            <person name="Chun J."/>
            <person name="Park W."/>
        </authorList>
    </citation>
    <scope>NUCLEOTIDE SEQUENCE [LARGE SCALE GENOMIC DNA]</scope>
    <source>
        <strain evidence="3 4">KCTC 22429</strain>
    </source>
</reference>
<dbReference type="PANTHER" id="PTHR12526:SF635">
    <property type="entry name" value="GLYCOSYL TRANSFERASE GROUP 1"/>
    <property type="match status" value="1"/>
</dbReference>
<evidence type="ECO:0000259" key="2">
    <source>
        <dbReference type="Pfam" id="PF13439"/>
    </source>
</evidence>
<evidence type="ECO:0000259" key="1">
    <source>
        <dbReference type="Pfam" id="PF00534"/>
    </source>
</evidence>
<dbReference type="AlphaFoldDB" id="H3ZB83"/>
<evidence type="ECO:0000313" key="4">
    <source>
        <dbReference type="Proteomes" id="UP000012046"/>
    </source>
</evidence>
<proteinExistence type="predicted"/>
<dbReference type="PATRIC" id="fig|1129374.4.peg.594"/>
<dbReference type="STRING" id="1129374.AJE_02941"/>
<dbReference type="InterPro" id="IPR001296">
    <property type="entry name" value="Glyco_trans_1"/>
</dbReference>
<feature type="domain" description="Glycosyltransferase subfamily 4-like N-terminal" evidence="2">
    <location>
        <begin position="14"/>
        <end position="164"/>
    </location>
</feature>
<name>H3ZB83_9ALTE</name>
<dbReference type="PANTHER" id="PTHR12526">
    <property type="entry name" value="GLYCOSYLTRANSFERASE"/>
    <property type="match status" value="1"/>
</dbReference>
<keyword evidence="4" id="KW-1185">Reference proteome</keyword>
<protein>
    <submittedName>
        <fullName evidence="3">Group 1 glycosyl transferase</fullName>
    </submittedName>
</protein>
<dbReference type="GO" id="GO:0016757">
    <property type="term" value="F:glycosyltransferase activity"/>
    <property type="evidence" value="ECO:0007669"/>
    <property type="project" value="InterPro"/>
</dbReference>
<dbReference type="Pfam" id="PF00534">
    <property type="entry name" value="Glycos_transf_1"/>
    <property type="match status" value="1"/>
</dbReference>
<dbReference type="InterPro" id="IPR028098">
    <property type="entry name" value="Glyco_trans_4-like_N"/>
</dbReference>
<evidence type="ECO:0000313" key="3">
    <source>
        <dbReference type="EMBL" id="EHR42197.1"/>
    </source>
</evidence>
<keyword evidence="3" id="KW-0808">Transferase</keyword>
<dbReference type="RefSeq" id="WP_008949602.1">
    <property type="nucleotide sequence ID" value="NZ_AHTH01000005.1"/>
</dbReference>
<gene>
    <name evidence="3" type="ORF">AJE_02941</name>
</gene>
<dbReference type="Gene3D" id="3.40.50.2000">
    <property type="entry name" value="Glycogen Phosphorylase B"/>
    <property type="match status" value="2"/>
</dbReference>
<dbReference type="eggNOG" id="COG0438">
    <property type="taxonomic scope" value="Bacteria"/>
</dbReference>
<feature type="domain" description="Glycosyl transferase family 1" evidence="1">
    <location>
        <begin position="173"/>
        <end position="330"/>
    </location>
</feature>
<comment type="caution">
    <text evidence="3">The sequence shown here is derived from an EMBL/GenBank/DDBJ whole genome shotgun (WGS) entry which is preliminary data.</text>
</comment>
<dbReference type="CDD" id="cd03801">
    <property type="entry name" value="GT4_PimA-like"/>
    <property type="match status" value="1"/>
</dbReference>
<dbReference type="GO" id="GO:1901135">
    <property type="term" value="P:carbohydrate derivative metabolic process"/>
    <property type="evidence" value="ECO:0007669"/>
    <property type="project" value="UniProtKB-ARBA"/>
</dbReference>
<dbReference type="SUPFAM" id="SSF53756">
    <property type="entry name" value="UDP-Glycosyltransferase/glycogen phosphorylase"/>
    <property type="match status" value="1"/>
</dbReference>
<dbReference type="Pfam" id="PF13439">
    <property type="entry name" value="Glyco_transf_4"/>
    <property type="match status" value="1"/>
</dbReference>